<reference evidence="2 3" key="1">
    <citation type="submission" date="2017-06" db="EMBL/GenBank/DDBJ databases">
        <authorList>
            <person name="Kim H.J."/>
            <person name="Triplett B.A."/>
        </authorList>
    </citation>
    <scope>NUCLEOTIDE SEQUENCE [LARGE SCALE GENOMIC DNA]</scope>
    <source>
        <strain evidence="2">FRACA_ARgP5</strain>
    </source>
</reference>
<protein>
    <recommendedName>
        <fullName evidence="4">Cytochrome P450</fullName>
    </recommendedName>
</protein>
<feature type="region of interest" description="Disordered" evidence="1">
    <location>
        <begin position="1"/>
        <end position="25"/>
    </location>
</feature>
<feature type="compositionally biased region" description="Basic and acidic residues" evidence="1">
    <location>
        <begin position="13"/>
        <end position="24"/>
    </location>
</feature>
<dbReference type="EMBL" id="FZMO01000412">
    <property type="protein sequence ID" value="SNQ50493.1"/>
    <property type="molecule type" value="Genomic_DNA"/>
</dbReference>
<proteinExistence type="predicted"/>
<dbReference type="Proteomes" id="UP000234331">
    <property type="component" value="Unassembled WGS sequence"/>
</dbReference>
<organism evidence="2 3">
    <name type="scientific">Frankia canadensis</name>
    <dbReference type="NCBI Taxonomy" id="1836972"/>
    <lineage>
        <taxon>Bacteria</taxon>
        <taxon>Bacillati</taxon>
        <taxon>Actinomycetota</taxon>
        <taxon>Actinomycetes</taxon>
        <taxon>Frankiales</taxon>
        <taxon>Frankiaceae</taxon>
        <taxon>Frankia</taxon>
    </lineage>
</organism>
<evidence type="ECO:0000256" key="1">
    <source>
        <dbReference type="SAM" id="MobiDB-lite"/>
    </source>
</evidence>
<evidence type="ECO:0008006" key="4">
    <source>
        <dbReference type="Google" id="ProtNLM"/>
    </source>
</evidence>
<sequence length="83" mass="8985">MTTTSDAAADSPLRPEDFDHHAPEFARNSDAWRKVARGCPVAHSQRQGGFYVAARYADVDQVAHEDQAFSSVFDPARGLGGGH</sequence>
<keyword evidence="3" id="KW-1185">Reference proteome</keyword>
<accession>A0A2I2KXV2</accession>
<gene>
    <name evidence="2" type="ORF">FRACA_470041</name>
</gene>
<dbReference type="RefSeq" id="WP_101833819.1">
    <property type="nucleotide sequence ID" value="NZ_FZMO01000412.1"/>
</dbReference>
<name>A0A2I2KXV2_9ACTN</name>
<evidence type="ECO:0000313" key="3">
    <source>
        <dbReference type="Proteomes" id="UP000234331"/>
    </source>
</evidence>
<dbReference type="AlphaFoldDB" id="A0A2I2KXV2"/>
<evidence type="ECO:0000313" key="2">
    <source>
        <dbReference type="EMBL" id="SNQ50493.1"/>
    </source>
</evidence>